<evidence type="ECO:0000256" key="5">
    <source>
        <dbReference type="ARBA" id="ARBA00022679"/>
    </source>
</evidence>
<name>A0A8D0DDK9_SANLU</name>
<organism evidence="20 21">
    <name type="scientific">Sander lucioperca</name>
    <name type="common">Pike-perch</name>
    <name type="synonym">Perca lucioperca</name>
    <dbReference type="NCBI Taxonomy" id="283035"/>
    <lineage>
        <taxon>Eukaryota</taxon>
        <taxon>Metazoa</taxon>
        <taxon>Chordata</taxon>
        <taxon>Craniata</taxon>
        <taxon>Vertebrata</taxon>
        <taxon>Euteleostomi</taxon>
        <taxon>Actinopterygii</taxon>
        <taxon>Neopterygii</taxon>
        <taxon>Teleostei</taxon>
        <taxon>Neoteleostei</taxon>
        <taxon>Acanthomorphata</taxon>
        <taxon>Eupercaria</taxon>
        <taxon>Perciformes</taxon>
        <taxon>Percoidei</taxon>
        <taxon>Percidae</taxon>
        <taxon>Luciopercinae</taxon>
        <taxon>Sander</taxon>
    </lineage>
</organism>
<dbReference type="AlphaFoldDB" id="A0A8D0DDK9"/>
<comment type="pathway">
    <text evidence="2">Cofactor biosynthesis; ubiquinone biosynthesis.</text>
</comment>
<keyword evidence="14" id="KW-0472">Membrane</keyword>
<dbReference type="UniPathway" id="UPA00232"/>
<reference evidence="20" key="2">
    <citation type="submission" date="2025-09" db="UniProtKB">
        <authorList>
            <consortium name="Ensembl"/>
        </authorList>
    </citation>
    <scope>IDENTIFICATION</scope>
</reference>
<sequence length="601" mass="68213">SGVAGVGAAVQSVQLAAEQSLSAAMMKMQVCVCRCKNYCANWPHGLALIKNCISRLMSKEYYDLILNCNLQYTHFCCLEDKGNHFCFGCDRHFYNHRLNRHLWEQLYRQHQVSPLRSYHQDPSTVGGLTAEDIEKARRGKKAEIKSHKQMLSDRARERKVPVTRLGRLANFGGLAVGLGFGALAEVAKKTMIRHSDKGILDSSPFLSEANAERIVRTLCKVRGAALKLGQMLSIQDDAFINPQLAKIFDRVRQSADFMPIKQMTKALNNDLGPNWRDKLESFEERPFAAASIGQVHLARMKDGREVAMKIQYPGVAQSINSDVNNLMAVLSMSNALPEGLFPEHLIDVMRRELALECDYIREAQCAKKFRELLKDHPFFYVPEVIEELCSSHVLTTELVPGFPLDQAENLTQELKNEICENILTLCLRELLEFRYMQTDPNWSNFFYDPQTHRVALLDFGATRGFDLSFTDAYIEVIRSAAEGDREGVLKKSIEMKFLTGYESKAMILAHVDAVMILGEAFASTDTFEFGSQSTTRRIHNLIPVMLKHRLTPPPEETYSLHRKMGGSFLICSRLNAKLQCKDMFQKAYQKYWEANPKCQAI</sequence>
<evidence type="ECO:0000256" key="2">
    <source>
        <dbReference type="ARBA" id="ARBA00004749"/>
    </source>
</evidence>
<reference evidence="20" key="1">
    <citation type="submission" date="2025-08" db="UniProtKB">
        <authorList>
            <consortium name="Ensembl"/>
        </authorList>
    </citation>
    <scope>IDENTIFICATION</scope>
</reference>
<evidence type="ECO:0000256" key="15">
    <source>
        <dbReference type="ARBA" id="ARBA00031775"/>
    </source>
</evidence>
<dbReference type="InterPro" id="IPR051409">
    <property type="entry name" value="Atypical_kinase_ADCK"/>
</dbReference>
<keyword evidence="12" id="KW-1133">Transmembrane helix</keyword>
<evidence type="ECO:0000256" key="6">
    <source>
        <dbReference type="ARBA" id="ARBA00022688"/>
    </source>
</evidence>
<dbReference type="GO" id="GO:0006744">
    <property type="term" value="P:ubiquinone biosynthetic process"/>
    <property type="evidence" value="ECO:0007669"/>
    <property type="project" value="UniProtKB-UniPathway"/>
</dbReference>
<evidence type="ECO:0000256" key="16">
    <source>
        <dbReference type="ARBA" id="ARBA00032726"/>
    </source>
</evidence>
<dbReference type="CDD" id="cd13970">
    <property type="entry name" value="ABC1_ADCK3"/>
    <property type="match status" value="1"/>
</dbReference>
<evidence type="ECO:0000259" key="19">
    <source>
        <dbReference type="Pfam" id="PF03109"/>
    </source>
</evidence>
<dbReference type="Pfam" id="PF03109">
    <property type="entry name" value="ABC1"/>
    <property type="match status" value="1"/>
</dbReference>
<dbReference type="InterPro" id="IPR034646">
    <property type="entry name" value="ADCK3_dom"/>
</dbReference>
<evidence type="ECO:0000256" key="12">
    <source>
        <dbReference type="ARBA" id="ARBA00022989"/>
    </source>
</evidence>
<dbReference type="InterPro" id="IPR004147">
    <property type="entry name" value="ABC1_dom"/>
</dbReference>
<dbReference type="GO" id="GO:0016301">
    <property type="term" value="F:kinase activity"/>
    <property type="evidence" value="ECO:0007669"/>
    <property type="project" value="UniProtKB-KW"/>
</dbReference>
<dbReference type="GeneTree" id="ENSGT00940000156810"/>
<comment type="similarity">
    <text evidence="3">Belongs to the protein kinase superfamily. ADCK protein kinase family.</text>
</comment>
<comment type="subcellular location">
    <subcellularLocation>
        <location evidence="1">Mitochondrion membrane</location>
        <topology evidence="1">Single-pass membrane protein</topology>
    </subcellularLocation>
</comment>
<evidence type="ECO:0000256" key="11">
    <source>
        <dbReference type="ARBA" id="ARBA00022946"/>
    </source>
</evidence>
<keyword evidence="6" id="KW-0831">Ubiquinone biosynthesis</keyword>
<keyword evidence="5" id="KW-0808">Transferase</keyword>
<evidence type="ECO:0000256" key="3">
    <source>
        <dbReference type="ARBA" id="ARBA00009670"/>
    </source>
</evidence>
<keyword evidence="13" id="KW-0496">Mitochondrion</keyword>
<dbReference type="Proteomes" id="UP000694568">
    <property type="component" value="Unplaced"/>
</dbReference>
<evidence type="ECO:0000313" key="21">
    <source>
        <dbReference type="Proteomes" id="UP000694568"/>
    </source>
</evidence>
<evidence type="ECO:0000256" key="9">
    <source>
        <dbReference type="ARBA" id="ARBA00022777"/>
    </source>
</evidence>
<evidence type="ECO:0000256" key="17">
    <source>
        <dbReference type="ARBA" id="ARBA00033204"/>
    </source>
</evidence>
<evidence type="ECO:0000256" key="7">
    <source>
        <dbReference type="ARBA" id="ARBA00022692"/>
    </source>
</evidence>
<keyword evidence="11" id="KW-0809">Transit peptide</keyword>
<dbReference type="GO" id="GO:0005524">
    <property type="term" value="F:ATP binding"/>
    <property type="evidence" value="ECO:0007669"/>
    <property type="project" value="UniProtKB-KW"/>
</dbReference>
<dbReference type="GO" id="GO:0031966">
    <property type="term" value="C:mitochondrial membrane"/>
    <property type="evidence" value="ECO:0007669"/>
    <property type="project" value="UniProtKB-SubCell"/>
</dbReference>
<keyword evidence="21" id="KW-1185">Reference proteome</keyword>
<comment type="function">
    <text evidence="18">Atypical kinase involved in the biosynthesis of coenzyme Q, also named ubiquinone, an essential lipid-soluble electron transporter for aerobic cellular respiration. Its substrate specificity is still unclear: may act as a protein kinase that mediates phosphorylation of COQ3. According to other reports, acts as a small molecule kinase, possibly a lipid kinase that phosphorylates a prenyl lipid in the ubiquinone biosynthesis pathway, as suggested by its ability to bind coenzyme Q lipid intermediates. However, the small molecule kinase activity was not confirmed by another publication. Shows an unusual selectivity for binding ADP over ATP.</text>
</comment>
<keyword evidence="7" id="KW-0812">Transmembrane</keyword>
<gene>
    <name evidence="20" type="primary">coq8aa</name>
</gene>
<evidence type="ECO:0000256" key="1">
    <source>
        <dbReference type="ARBA" id="ARBA00004304"/>
    </source>
</evidence>
<dbReference type="PANTHER" id="PTHR43851">
    <property type="match status" value="1"/>
</dbReference>
<proteinExistence type="inferred from homology"/>
<evidence type="ECO:0000313" key="20">
    <source>
        <dbReference type="Ensembl" id="ENSSLUP00000051561.1"/>
    </source>
</evidence>
<dbReference type="Ensembl" id="ENSSLUT00000053077.1">
    <property type="protein sequence ID" value="ENSSLUP00000051561.1"/>
    <property type="gene ID" value="ENSSLUG00000020624.1"/>
</dbReference>
<evidence type="ECO:0000256" key="14">
    <source>
        <dbReference type="ARBA" id="ARBA00023136"/>
    </source>
</evidence>
<feature type="domain" description="ABC1 atypical kinase-like" evidence="19">
    <location>
        <begin position="251"/>
        <end position="490"/>
    </location>
</feature>
<evidence type="ECO:0000256" key="13">
    <source>
        <dbReference type="ARBA" id="ARBA00023128"/>
    </source>
</evidence>
<evidence type="ECO:0000256" key="4">
    <source>
        <dbReference type="ARBA" id="ARBA00018535"/>
    </source>
</evidence>
<protein>
    <recommendedName>
        <fullName evidence="4">Atypical kinase COQ8A, mitochondrial</fullName>
    </recommendedName>
    <alternativeName>
        <fullName evidence="16">Chaperone activity of bc1 complex-like</fullName>
    </alternativeName>
    <alternativeName>
        <fullName evidence="17">Coenzyme Q protein 8A</fullName>
    </alternativeName>
    <alternativeName>
        <fullName evidence="15">aarF domain-containing protein kinase 3</fullName>
    </alternativeName>
</protein>
<keyword evidence="8" id="KW-0547">Nucleotide-binding</keyword>
<dbReference type="PANTHER" id="PTHR43851:SF1">
    <property type="entry name" value="ATYPICAL KINASE COQ8A, MITOCHONDRIAL"/>
    <property type="match status" value="1"/>
</dbReference>
<dbReference type="SUPFAM" id="SSF56112">
    <property type="entry name" value="Protein kinase-like (PK-like)"/>
    <property type="match status" value="1"/>
</dbReference>
<evidence type="ECO:0000256" key="10">
    <source>
        <dbReference type="ARBA" id="ARBA00022840"/>
    </source>
</evidence>
<keyword evidence="9" id="KW-0418">Kinase</keyword>
<evidence type="ECO:0000256" key="18">
    <source>
        <dbReference type="ARBA" id="ARBA00058956"/>
    </source>
</evidence>
<evidence type="ECO:0000256" key="8">
    <source>
        <dbReference type="ARBA" id="ARBA00022741"/>
    </source>
</evidence>
<dbReference type="InterPro" id="IPR011009">
    <property type="entry name" value="Kinase-like_dom_sf"/>
</dbReference>
<keyword evidence="10" id="KW-0067">ATP-binding</keyword>
<accession>A0A8D0DDK9</accession>